<reference evidence="2" key="2">
    <citation type="submission" date="2020-09" db="EMBL/GenBank/DDBJ databases">
        <authorList>
            <person name="Sun Q."/>
            <person name="Kim S."/>
        </authorList>
    </citation>
    <scope>NUCLEOTIDE SEQUENCE</scope>
    <source>
        <strain evidence="2">KCTC 42590</strain>
    </source>
</reference>
<keyword evidence="1" id="KW-0378">Hydrolase</keyword>
<dbReference type="SUPFAM" id="SSF54637">
    <property type="entry name" value="Thioesterase/thiol ester dehydrase-isomerase"/>
    <property type="match status" value="1"/>
</dbReference>
<dbReference type="InterPro" id="IPR029069">
    <property type="entry name" value="HotDog_dom_sf"/>
</dbReference>
<dbReference type="RefSeq" id="WP_191251759.1">
    <property type="nucleotide sequence ID" value="NZ_BNCI01000002.1"/>
</dbReference>
<dbReference type="Gene3D" id="3.10.129.10">
    <property type="entry name" value="Hotdog Thioesterase"/>
    <property type="match status" value="1"/>
</dbReference>
<dbReference type="GO" id="GO:0016787">
    <property type="term" value="F:hydrolase activity"/>
    <property type="evidence" value="ECO:0007669"/>
    <property type="project" value="UniProtKB-KW"/>
</dbReference>
<dbReference type="Pfam" id="PF13279">
    <property type="entry name" value="4HBT_2"/>
    <property type="match status" value="1"/>
</dbReference>
<dbReference type="EMBL" id="BNCI01000002">
    <property type="protein sequence ID" value="GHF22457.1"/>
    <property type="molecule type" value="Genomic_DNA"/>
</dbReference>
<keyword evidence="3" id="KW-1185">Reference proteome</keyword>
<sequence>MTSLSEGQWIDGVFHFPIRVYYEDTDVGGMVYHGRYVSYFERVRTESIRGTAADVNHLFDLSEEEGGPLTYVVSKINITYKRQAKIGDILMGQSMVTKVRAAGIEVKQWISRGDEVIAEAEVLAAVIGEDGRPRRWTPDARACWQQWLEEADAANTLGRRE</sequence>
<gene>
    <name evidence="2" type="ORF">GCM10017044_15940</name>
</gene>
<dbReference type="AlphaFoldDB" id="A0A919ASY3"/>
<protein>
    <submittedName>
        <fullName evidence="2">Tol-pal system-associated acyl-CoA thioesterase</fullName>
    </submittedName>
</protein>
<evidence type="ECO:0000313" key="3">
    <source>
        <dbReference type="Proteomes" id="UP000630923"/>
    </source>
</evidence>
<dbReference type="Proteomes" id="UP000630923">
    <property type="component" value="Unassembled WGS sequence"/>
</dbReference>
<name>A0A919ASY3_9PROT</name>
<accession>A0A919ASY3</accession>
<evidence type="ECO:0000256" key="1">
    <source>
        <dbReference type="ARBA" id="ARBA00022801"/>
    </source>
</evidence>
<organism evidence="2 3">
    <name type="scientific">Kordiimonas sediminis</name>
    <dbReference type="NCBI Taxonomy" id="1735581"/>
    <lineage>
        <taxon>Bacteria</taxon>
        <taxon>Pseudomonadati</taxon>
        <taxon>Pseudomonadota</taxon>
        <taxon>Alphaproteobacteria</taxon>
        <taxon>Kordiimonadales</taxon>
        <taxon>Kordiimonadaceae</taxon>
        <taxon>Kordiimonas</taxon>
    </lineage>
</organism>
<dbReference type="CDD" id="cd00586">
    <property type="entry name" value="4HBT"/>
    <property type="match status" value="1"/>
</dbReference>
<comment type="caution">
    <text evidence="2">The sequence shown here is derived from an EMBL/GenBank/DDBJ whole genome shotgun (WGS) entry which is preliminary data.</text>
</comment>
<reference evidence="2" key="1">
    <citation type="journal article" date="2014" name="Int. J. Syst. Evol. Microbiol.">
        <title>Complete genome sequence of Corynebacterium casei LMG S-19264T (=DSM 44701T), isolated from a smear-ripened cheese.</title>
        <authorList>
            <consortium name="US DOE Joint Genome Institute (JGI-PGF)"/>
            <person name="Walter F."/>
            <person name="Albersmeier A."/>
            <person name="Kalinowski J."/>
            <person name="Ruckert C."/>
        </authorList>
    </citation>
    <scope>NUCLEOTIDE SEQUENCE</scope>
    <source>
        <strain evidence="2">KCTC 42590</strain>
    </source>
</reference>
<proteinExistence type="predicted"/>
<dbReference type="PIRSF" id="PIRSF003230">
    <property type="entry name" value="YbgC"/>
    <property type="match status" value="1"/>
</dbReference>
<dbReference type="InterPro" id="IPR006684">
    <property type="entry name" value="YbgC/YbaW"/>
</dbReference>
<evidence type="ECO:0000313" key="2">
    <source>
        <dbReference type="EMBL" id="GHF22457.1"/>
    </source>
</evidence>